<gene>
    <name evidence="1" type="ORF">DP120_08885</name>
</gene>
<keyword evidence="2" id="KW-1185">Reference proteome</keyword>
<evidence type="ECO:0000313" key="1">
    <source>
        <dbReference type="EMBL" id="RAZ77590.1"/>
    </source>
</evidence>
<evidence type="ECO:0000313" key="2">
    <source>
        <dbReference type="Proteomes" id="UP000251002"/>
    </source>
</evidence>
<reference evidence="1 2" key="1">
    <citation type="submission" date="2018-06" db="EMBL/GenBank/DDBJ databases">
        <title>The draft genome sequences of strains SCU63 and S1.</title>
        <authorList>
            <person name="Gan L."/>
        </authorList>
    </citation>
    <scope>NUCLEOTIDE SEQUENCE [LARGE SCALE GENOMIC DNA]</scope>
    <source>
        <strain evidence="1 2">SCU63</strain>
    </source>
</reference>
<comment type="caution">
    <text evidence="1">The sequence shown here is derived from an EMBL/GenBank/DDBJ whole genome shotgun (WGS) entry which is preliminary data.</text>
</comment>
<sequence length="77" mass="8703">MKINHISDLLSTISQYNNVRITQTFTSETKDLIIVRCIPNTTILELTFLETSTVVCYKTVEEAAGVIDFHLNNSKVI</sequence>
<dbReference type="Proteomes" id="UP000251002">
    <property type="component" value="Unassembled WGS sequence"/>
</dbReference>
<dbReference type="RefSeq" id="WP_112223317.1">
    <property type="nucleotide sequence ID" value="NZ_CP047673.1"/>
</dbReference>
<organism evidence="1 2">
    <name type="scientific">Planococcus halotolerans</name>
    <dbReference type="NCBI Taxonomy" id="2233542"/>
    <lineage>
        <taxon>Bacteria</taxon>
        <taxon>Bacillati</taxon>
        <taxon>Bacillota</taxon>
        <taxon>Bacilli</taxon>
        <taxon>Bacillales</taxon>
        <taxon>Caryophanaceae</taxon>
        <taxon>Planococcus</taxon>
    </lineage>
</organism>
<dbReference type="AlphaFoldDB" id="A0A365KWQ4"/>
<accession>A0A365KWQ4</accession>
<proteinExistence type="predicted"/>
<name>A0A365KWQ4_9BACL</name>
<dbReference type="EMBL" id="QLZR01000003">
    <property type="protein sequence ID" value="RAZ77590.1"/>
    <property type="molecule type" value="Genomic_DNA"/>
</dbReference>
<protein>
    <submittedName>
        <fullName evidence="1">Uncharacterized protein</fullName>
    </submittedName>
</protein>